<gene>
    <name evidence="5" type="ORF">KTU01_30820</name>
</gene>
<comment type="caution">
    <text evidence="5">The sequence shown here is derived from an EMBL/GenBank/DDBJ whole genome shotgun (WGS) entry which is preliminary data.</text>
</comment>
<accession>A0A512IGV9</accession>
<reference evidence="5 6" key="1">
    <citation type="submission" date="2019-07" db="EMBL/GenBank/DDBJ databases">
        <title>Whole genome shotgun sequence of Kocuria turfanensis NBRC 107627.</title>
        <authorList>
            <person name="Hosoyama A."/>
            <person name="Uohara A."/>
            <person name="Ohji S."/>
            <person name="Ichikawa N."/>
        </authorList>
    </citation>
    <scope>NUCLEOTIDE SEQUENCE [LARGE SCALE GENOMIC DNA]</scope>
    <source>
        <strain evidence="5 6">NBRC 107627</strain>
    </source>
</reference>
<feature type="compositionally biased region" description="Low complexity" evidence="1">
    <location>
        <begin position="198"/>
        <end position="208"/>
    </location>
</feature>
<dbReference type="CDD" id="cd08545">
    <property type="entry name" value="YcnI_like"/>
    <property type="match status" value="1"/>
</dbReference>
<keyword evidence="6" id="KW-1185">Reference proteome</keyword>
<evidence type="ECO:0000313" key="5">
    <source>
        <dbReference type="EMBL" id="GEO96959.1"/>
    </source>
</evidence>
<dbReference type="STRING" id="388357.GCA_001580365_01861"/>
<dbReference type="Proteomes" id="UP000321103">
    <property type="component" value="Unassembled WGS sequence"/>
</dbReference>
<dbReference type="Gene3D" id="2.60.40.2230">
    <property type="entry name" value="Uncharacterised protein YcnI-like PF07987, DUF1775"/>
    <property type="match status" value="1"/>
</dbReference>
<evidence type="ECO:0000259" key="4">
    <source>
        <dbReference type="Pfam" id="PF07987"/>
    </source>
</evidence>
<feature type="domain" description="YncI copper-binding" evidence="4">
    <location>
        <begin position="33"/>
        <end position="180"/>
    </location>
</feature>
<dbReference type="InterPro" id="IPR038507">
    <property type="entry name" value="YcnI-like_sf"/>
</dbReference>
<evidence type="ECO:0000256" key="3">
    <source>
        <dbReference type="SAM" id="SignalP"/>
    </source>
</evidence>
<dbReference type="Pfam" id="PF07987">
    <property type="entry name" value="DUF1775"/>
    <property type="match status" value="1"/>
</dbReference>
<evidence type="ECO:0000256" key="2">
    <source>
        <dbReference type="SAM" id="Phobius"/>
    </source>
</evidence>
<feature type="transmembrane region" description="Helical" evidence="2">
    <location>
        <begin position="216"/>
        <end position="236"/>
    </location>
</feature>
<sequence length="242" mass="24611">MTNTNAPRLITSTSVLAVAAGLTALGLSPAAAHVSATSTSTAAEGYAQVTFSVPNESDTASTNKLELTLPQDTPFASVRVKPVEGWSAEVTEEQLPEPVRIGEGAISEAAATVTWTADEEHAIEPGQFQTFTISVGPLPAEGTTLVLPVTQSYTDGRSVAWDQPAAEGEAEPEHPAPSLTTTAAEADGHGHGTDDSAGETAAAEEASTRASAGTGLGWAGLVAGLLGLLAGVVALVRTRRRD</sequence>
<organism evidence="5 6">
    <name type="scientific">Kocuria turfanensis</name>
    <dbReference type="NCBI Taxonomy" id="388357"/>
    <lineage>
        <taxon>Bacteria</taxon>
        <taxon>Bacillati</taxon>
        <taxon>Actinomycetota</taxon>
        <taxon>Actinomycetes</taxon>
        <taxon>Micrococcales</taxon>
        <taxon>Micrococcaceae</taxon>
        <taxon>Kocuria</taxon>
    </lineage>
</organism>
<feature type="region of interest" description="Disordered" evidence="1">
    <location>
        <begin position="163"/>
        <end position="208"/>
    </location>
</feature>
<keyword evidence="2" id="KW-0812">Transmembrane</keyword>
<keyword evidence="3" id="KW-0732">Signal</keyword>
<feature type="chain" id="PRO_5038532619" evidence="3">
    <location>
        <begin position="20"/>
        <end position="242"/>
    </location>
</feature>
<evidence type="ECO:0000313" key="6">
    <source>
        <dbReference type="Proteomes" id="UP000321103"/>
    </source>
</evidence>
<protein>
    <submittedName>
        <fullName evidence="5">Membrane protein</fullName>
    </submittedName>
</protein>
<proteinExistence type="predicted"/>
<dbReference type="InterPro" id="IPR012533">
    <property type="entry name" value="YcnI-copper_dom"/>
</dbReference>
<dbReference type="EMBL" id="BJZS01000101">
    <property type="protein sequence ID" value="GEO96959.1"/>
    <property type="molecule type" value="Genomic_DNA"/>
</dbReference>
<dbReference type="RefSeq" id="WP_062735520.1">
    <property type="nucleotide sequence ID" value="NZ_BJZS01000101.1"/>
</dbReference>
<keyword evidence="2" id="KW-1133">Transmembrane helix</keyword>
<dbReference type="AlphaFoldDB" id="A0A512IGV9"/>
<name>A0A512IGV9_9MICC</name>
<evidence type="ECO:0000256" key="1">
    <source>
        <dbReference type="SAM" id="MobiDB-lite"/>
    </source>
</evidence>
<feature type="signal peptide" evidence="3">
    <location>
        <begin position="1"/>
        <end position="19"/>
    </location>
</feature>
<keyword evidence="2" id="KW-0472">Membrane</keyword>